<keyword evidence="7" id="KW-0539">Nucleus</keyword>
<evidence type="ECO:0000256" key="1">
    <source>
        <dbReference type="ARBA" id="ARBA00004123"/>
    </source>
</evidence>
<evidence type="ECO:0000256" key="4">
    <source>
        <dbReference type="ARBA" id="ARBA00022679"/>
    </source>
</evidence>
<dbReference type="Proteomes" id="UP000241769">
    <property type="component" value="Unassembled WGS sequence"/>
</dbReference>
<evidence type="ECO:0000259" key="12">
    <source>
        <dbReference type="PROSITE" id="PS50868"/>
    </source>
</evidence>
<dbReference type="InterPro" id="IPR046341">
    <property type="entry name" value="SET_dom_sf"/>
</dbReference>
<keyword evidence="5" id="KW-0949">S-adenosyl-L-methionine</keyword>
<protein>
    <recommendedName>
        <fullName evidence="2">[histone H3]-lysine(4) N-trimethyltransferase</fullName>
        <ecNumber evidence="2">2.1.1.354</ecNumber>
    </recommendedName>
</protein>
<evidence type="ECO:0000256" key="5">
    <source>
        <dbReference type="ARBA" id="ARBA00022691"/>
    </source>
</evidence>
<comment type="subcellular location">
    <subcellularLocation>
        <location evidence="1">Nucleus</location>
    </subcellularLocation>
</comment>
<dbReference type="EMBL" id="MDYQ01000193">
    <property type="protein sequence ID" value="PRP79190.1"/>
    <property type="molecule type" value="Genomic_DNA"/>
</dbReference>
<dbReference type="AlphaFoldDB" id="A0A2P6N5G1"/>
<keyword evidence="4" id="KW-0808">Transferase</keyword>
<dbReference type="SMART" id="SM00317">
    <property type="entry name" value="SET"/>
    <property type="match status" value="1"/>
</dbReference>
<dbReference type="Pfam" id="PF00856">
    <property type="entry name" value="SET"/>
    <property type="match status" value="1"/>
</dbReference>
<evidence type="ECO:0000256" key="7">
    <source>
        <dbReference type="ARBA" id="ARBA00023242"/>
    </source>
</evidence>
<dbReference type="InterPro" id="IPR003616">
    <property type="entry name" value="Post-SET_dom"/>
</dbReference>
<gene>
    <name evidence="13" type="ORF">PROFUN_13070</name>
</gene>
<keyword evidence="14" id="KW-1185">Reference proteome</keyword>
<dbReference type="OrthoDB" id="20849at2759"/>
<dbReference type="GO" id="GO:0140999">
    <property type="term" value="F:histone H3K4 trimethyltransferase activity"/>
    <property type="evidence" value="ECO:0007669"/>
    <property type="project" value="UniProtKB-EC"/>
</dbReference>
<dbReference type="STRING" id="1890364.A0A2P6N5G1"/>
<dbReference type="PANTHER" id="PTHR45814:SF2">
    <property type="entry name" value="HISTONE-LYSINE N-METHYLTRANSFERASE SETD1"/>
    <property type="match status" value="1"/>
</dbReference>
<dbReference type="GO" id="GO:0032259">
    <property type="term" value="P:methylation"/>
    <property type="evidence" value="ECO:0007669"/>
    <property type="project" value="UniProtKB-KW"/>
</dbReference>
<comment type="catalytic activity">
    <reaction evidence="10">
        <text>N(6),N(6)-dimethyl-L-lysyl(4)-[histone H3] + S-adenosyl-L-methionine = N(6),N(6),N(6)-trimethyl-L-lysyl(4)-[histone H3] + S-adenosyl-L-homocysteine + H(+)</text>
        <dbReference type="Rhea" id="RHEA:60272"/>
        <dbReference type="Rhea" id="RHEA-COMP:15537"/>
        <dbReference type="Rhea" id="RHEA-COMP:15540"/>
        <dbReference type="ChEBI" id="CHEBI:15378"/>
        <dbReference type="ChEBI" id="CHEBI:57856"/>
        <dbReference type="ChEBI" id="CHEBI:59789"/>
        <dbReference type="ChEBI" id="CHEBI:61961"/>
        <dbReference type="ChEBI" id="CHEBI:61976"/>
    </reaction>
</comment>
<evidence type="ECO:0000256" key="2">
    <source>
        <dbReference type="ARBA" id="ARBA00012182"/>
    </source>
</evidence>
<evidence type="ECO:0000256" key="8">
    <source>
        <dbReference type="ARBA" id="ARBA00047571"/>
    </source>
</evidence>
<name>A0A2P6N5G1_9EUKA</name>
<dbReference type="PROSITE" id="PS50280">
    <property type="entry name" value="SET"/>
    <property type="match status" value="1"/>
</dbReference>
<dbReference type="InterPro" id="IPR001214">
    <property type="entry name" value="SET_dom"/>
</dbReference>
<accession>A0A2P6N5G1</accession>
<dbReference type="GO" id="GO:0048188">
    <property type="term" value="C:Set1C/COMPASS complex"/>
    <property type="evidence" value="ECO:0007669"/>
    <property type="project" value="TreeGrafter"/>
</dbReference>
<comment type="catalytic activity">
    <reaction evidence="8">
        <text>L-lysyl(4)-[histone H3] + 3 S-adenosyl-L-methionine = N(6),N(6),N(6)-trimethyl-L-lysyl(4)-[histone H3] + 3 S-adenosyl-L-homocysteine + 3 H(+)</text>
        <dbReference type="Rhea" id="RHEA:60260"/>
        <dbReference type="Rhea" id="RHEA-COMP:15537"/>
        <dbReference type="Rhea" id="RHEA-COMP:15547"/>
        <dbReference type="ChEBI" id="CHEBI:15378"/>
        <dbReference type="ChEBI" id="CHEBI:29969"/>
        <dbReference type="ChEBI" id="CHEBI:57856"/>
        <dbReference type="ChEBI" id="CHEBI:59789"/>
        <dbReference type="ChEBI" id="CHEBI:61961"/>
        <dbReference type="EC" id="2.1.1.354"/>
    </reaction>
</comment>
<dbReference type="Gene3D" id="2.170.270.10">
    <property type="entry name" value="SET domain"/>
    <property type="match status" value="1"/>
</dbReference>
<dbReference type="PROSITE" id="PS50868">
    <property type="entry name" value="POST_SET"/>
    <property type="match status" value="1"/>
</dbReference>
<feature type="domain" description="SET" evidence="11">
    <location>
        <begin position="1"/>
        <end position="60"/>
    </location>
</feature>
<evidence type="ECO:0000256" key="3">
    <source>
        <dbReference type="ARBA" id="ARBA00022603"/>
    </source>
</evidence>
<comment type="catalytic activity">
    <reaction evidence="9">
        <text>N(6)-methyl-L-lysyl(4)-[histone H3] + S-adenosyl-L-methionine = N(6),N(6)-dimethyl-L-lysyl(4)-[histone H3] + S-adenosyl-L-homocysteine + H(+)</text>
        <dbReference type="Rhea" id="RHEA:60268"/>
        <dbReference type="Rhea" id="RHEA-COMP:15540"/>
        <dbReference type="Rhea" id="RHEA-COMP:15543"/>
        <dbReference type="ChEBI" id="CHEBI:15378"/>
        <dbReference type="ChEBI" id="CHEBI:57856"/>
        <dbReference type="ChEBI" id="CHEBI:59789"/>
        <dbReference type="ChEBI" id="CHEBI:61929"/>
        <dbReference type="ChEBI" id="CHEBI:61976"/>
    </reaction>
</comment>
<sequence>LNDYHIIDATVKGNKARFVNHSCDPNAATRIIDLGNGEERIMIVAIRPIVAGEEILYDYQFPYEDVKIPCHCGSVLCRGFLN</sequence>
<dbReference type="PANTHER" id="PTHR45814">
    <property type="entry name" value="HISTONE-LYSINE N-METHYLTRANSFERASE SETD1"/>
    <property type="match status" value="1"/>
</dbReference>
<feature type="non-terminal residue" evidence="13">
    <location>
        <position position="1"/>
    </location>
</feature>
<keyword evidence="6" id="KW-0156">Chromatin regulator</keyword>
<proteinExistence type="predicted"/>
<dbReference type="EC" id="2.1.1.354" evidence="2"/>
<organism evidence="13 14">
    <name type="scientific">Planoprotostelium fungivorum</name>
    <dbReference type="NCBI Taxonomy" id="1890364"/>
    <lineage>
        <taxon>Eukaryota</taxon>
        <taxon>Amoebozoa</taxon>
        <taxon>Evosea</taxon>
        <taxon>Variosea</taxon>
        <taxon>Cavosteliida</taxon>
        <taxon>Cavosteliaceae</taxon>
        <taxon>Planoprotostelium</taxon>
    </lineage>
</organism>
<evidence type="ECO:0000256" key="9">
    <source>
        <dbReference type="ARBA" id="ARBA00047583"/>
    </source>
</evidence>
<dbReference type="InterPro" id="IPR044570">
    <property type="entry name" value="Set1-like"/>
</dbReference>
<evidence type="ECO:0000256" key="6">
    <source>
        <dbReference type="ARBA" id="ARBA00022853"/>
    </source>
</evidence>
<dbReference type="InParanoid" id="A0A2P6N5G1"/>
<evidence type="ECO:0000256" key="10">
    <source>
        <dbReference type="ARBA" id="ARBA00049129"/>
    </source>
</evidence>
<dbReference type="SMART" id="SM00508">
    <property type="entry name" value="PostSET"/>
    <property type="match status" value="1"/>
</dbReference>
<reference evidence="13 14" key="1">
    <citation type="journal article" date="2018" name="Genome Biol. Evol.">
        <title>Multiple Roots of Fruiting Body Formation in Amoebozoa.</title>
        <authorList>
            <person name="Hillmann F."/>
            <person name="Forbes G."/>
            <person name="Novohradska S."/>
            <person name="Ferling I."/>
            <person name="Riege K."/>
            <person name="Groth M."/>
            <person name="Westermann M."/>
            <person name="Marz M."/>
            <person name="Spaller T."/>
            <person name="Winckler T."/>
            <person name="Schaap P."/>
            <person name="Glockner G."/>
        </authorList>
    </citation>
    <scope>NUCLEOTIDE SEQUENCE [LARGE SCALE GENOMIC DNA]</scope>
    <source>
        <strain evidence="13 14">Jena</strain>
    </source>
</reference>
<evidence type="ECO:0000313" key="13">
    <source>
        <dbReference type="EMBL" id="PRP79190.1"/>
    </source>
</evidence>
<dbReference type="SUPFAM" id="SSF82199">
    <property type="entry name" value="SET domain"/>
    <property type="match status" value="1"/>
</dbReference>
<keyword evidence="3" id="KW-0489">Methyltransferase</keyword>
<comment type="caution">
    <text evidence="13">The sequence shown here is derived from an EMBL/GenBank/DDBJ whole genome shotgun (WGS) entry which is preliminary data.</text>
</comment>
<evidence type="ECO:0000259" key="11">
    <source>
        <dbReference type="PROSITE" id="PS50280"/>
    </source>
</evidence>
<evidence type="ECO:0000313" key="14">
    <source>
        <dbReference type="Proteomes" id="UP000241769"/>
    </source>
</evidence>
<feature type="domain" description="Post-SET" evidence="12">
    <location>
        <begin position="66"/>
        <end position="82"/>
    </location>
</feature>